<dbReference type="VEuPathDB" id="FungiDB:I302_03528"/>
<reference evidence="3" key="2">
    <citation type="submission" date="2013-07" db="EMBL/GenBank/DDBJ databases">
        <authorList>
            <consortium name="The Broad Institute Genome Sequencing Platform"/>
            <person name="Cuomo C."/>
            <person name="Litvintseva A."/>
            <person name="Chen Y."/>
            <person name="Heitman J."/>
            <person name="Sun S."/>
            <person name="Springer D."/>
            <person name="Dromer F."/>
            <person name="Young S.K."/>
            <person name="Zeng Q."/>
            <person name="Gargeya S."/>
            <person name="Fitzgerald M."/>
            <person name="Abouelleil A."/>
            <person name="Alvarado L."/>
            <person name="Berlin A.M."/>
            <person name="Chapman S.B."/>
            <person name="Dewar J."/>
            <person name="Goldberg J."/>
            <person name="Griggs A."/>
            <person name="Gujja S."/>
            <person name="Hansen M."/>
            <person name="Howarth C."/>
            <person name="Imamovic A."/>
            <person name="Larimer J."/>
            <person name="McCowan C."/>
            <person name="Murphy C."/>
            <person name="Pearson M."/>
            <person name="Priest M."/>
            <person name="Roberts A."/>
            <person name="Saif S."/>
            <person name="Shea T."/>
            <person name="Sykes S."/>
            <person name="Wortman J."/>
            <person name="Nusbaum C."/>
            <person name="Birren B."/>
        </authorList>
    </citation>
    <scope>NUCLEOTIDE SEQUENCE</scope>
    <source>
        <strain evidence="3">CBS 10118</strain>
    </source>
</reference>
<dbReference type="GeneID" id="30207927"/>
<evidence type="ECO:0000256" key="1">
    <source>
        <dbReference type="SAM" id="MobiDB-lite"/>
    </source>
</evidence>
<feature type="compositionally biased region" description="Low complexity" evidence="1">
    <location>
        <begin position="160"/>
        <end position="171"/>
    </location>
</feature>
<feature type="compositionally biased region" description="Low complexity" evidence="1">
    <location>
        <begin position="234"/>
        <end position="249"/>
    </location>
</feature>
<dbReference type="KEGG" id="kbi:30207927"/>
<feature type="region of interest" description="Disordered" evidence="1">
    <location>
        <begin position="155"/>
        <end position="290"/>
    </location>
</feature>
<feature type="compositionally biased region" description="Polar residues" evidence="1">
    <location>
        <begin position="200"/>
        <end position="210"/>
    </location>
</feature>
<accession>A0A1B9G494</accession>
<feature type="region of interest" description="Disordered" evidence="1">
    <location>
        <begin position="71"/>
        <end position="108"/>
    </location>
</feature>
<gene>
    <name evidence="2" type="ORF">I302_03528</name>
    <name evidence="3" type="ORF">I302_100153</name>
</gene>
<protein>
    <submittedName>
        <fullName evidence="2">Uncharacterized protein</fullName>
    </submittedName>
</protein>
<dbReference type="AlphaFoldDB" id="A0A1B9G494"/>
<dbReference type="RefSeq" id="XP_019046924.1">
    <property type="nucleotide sequence ID" value="XM_019190176.1"/>
</dbReference>
<keyword evidence="4" id="KW-1185">Reference proteome</keyword>
<name>A0A1B9G494_9TREE</name>
<organism evidence="2">
    <name type="scientific">Kwoniella bestiolae CBS 10118</name>
    <dbReference type="NCBI Taxonomy" id="1296100"/>
    <lineage>
        <taxon>Eukaryota</taxon>
        <taxon>Fungi</taxon>
        <taxon>Dikarya</taxon>
        <taxon>Basidiomycota</taxon>
        <taxon>Agaricomycotina</taxon>
        <taxon>Tremellomycetes</taxon>
        <taxon>Tremellales</taxon>
        <taxon>Cryptococcaceae</taxon>
        <taxon>Kwoniella</taxon>
    </lineage>
</organism>
<feature type="compositionally biased region" description="Gly residues" evidence="1">
    <location>
        <begin position="280"/>
        <end position="290"/>
    </location>
</feature>
<evidence type="ECO:0000313" key="4">
    <source>
        <dbReference type="Proteomes" id="UP000092730"/>
    </source>
</evidence>
<reference evidence="3" key="4">
    <citation type="submission" date="2024-02" db="EMBL/GenBank/DDBJ databases">
        <title>Comparative genomics of Cryptococcus and Kwoniella reveals pathogenesis evolution and contrasting modes of karyotype evolution via chromosome fusion or intercentromeric recombination.</title>
        <authorList>
            <person name="Coelho M.A."/>
            <person name="David-Palma M."/>
            <person name="Shea T."/>
            <person name="Bowers K."/>
            <person name="McGinley-Smith S."/>
            <person name="Mohammad A.W."/>
            <person name="Gnirke A."/>
            <person name="Yurkov A.M."/>
            <person name="Nowrousian M."/>
            <person name="Sun S."/>
            <person name="Cuomo C.A."/>
            <person name="Heitman J."/>
        </authorList>
    </citation>
    <scope>NUCLEOTIDE SEQUENCE</scope>
    <source>
        <strain evidence="3">CBS 10118</strain>
    </source>
</reference>
<evidence type="ECO:0000313" key="2">
    <source>
        <dbReference type="EMBL" id="OCF25854.1"/>
    </source>
</evidence>
<feature type="compositionally biased region" description="Low complexity" evidence="1">
    <location>
        <begin position="90"/>
        <end position="100"/>
    </location>
</feature>
<dbReference type="Proteomes" id="UP000092730">
    <property type="component" value="Chromosome 1"/>
</dbReference>
<dbReference type="EMBL" id="KI894020">
    <property type="protein sequence ID" value="OCF25854.1"/>
    <property type="molecule type" value="Genomic_DNA"/>
</dbReference>
<feature type="compositionally biased region" description="Low complexity" evidence="1">
    <location>
        <begin position="211"/>
        <end position="227"/>
    </location>
</feature>
<reference evidence="2" key="1">
    <citation type="submission" date="2013-07" db="EMBL/GenBank/DDBJ databases">
        <title>The Genome Sequence of Cryptococcus bestiolae CBS10118.</title>
        <authorList>
            <consortium name="The Broad Institute Genome Sequencing Platform"/>
            <person name="Cuomo C."/>
            <person name="Litvintseva A."/>
            <person name="Chen Y."/>
            <person name="Heitman J."/>
            <person name="Sun S."/>
            <person name="Springer D."/>
            <person name="Dromer F."/>
            <person name="Young S.K."/>
            <person name="Zeng Q."/>
            <person name="Gargeya S."/>
            <person name="Fitzgerald M."/>
            <person name="Abouelleil A."/>
            <person name="Alvarado L."/>
            <person name="Berlin A.M."/>
            <person name="Chapman S.B."/>
            <person name="Dewar J."/>
            <person name="Goldberg J."/>
            <person name="Griggs A."/>
            <person name="Gujja S."/>
            <person name="Hansen M."/>
            <person name="Howarth C."/>
            <person name="Imamovic A."/>
            <person name="Larimer J."/>
            <person name="McCowan C."/>
            <person name="Murphy C."/>
            <person name="Pearson M."/>
            <person name="Priest M."/>
            <person name="Roberts A."/>
            <person name="Saif S."/>
            <person name="Shea T."/>
            <person name="Sykes S."/>
            <person name="Wortman J."/>
            <person name="Nusbaum C."/>
            <person name="Birren B."/>
        </authorList>
    </citation>
    <scope>NUCLEOTIDE SEQUENCE [LARGE SCALE GENOMIC DNA]</scope>
    <source>
        <strain evidence="2">CBS 10118</strain>
    </source>
</reference>
<sequence>MSQVEGKGGQLQDAATLAVIHCKWDYCSETFLSFSEWQTHFTVEHIAYAQPIDLRGRHLRKRKVPGEWELLDSDPRPANQLPLDPHPSQTTGDITTTTHTLSFPIPPSFQSLPEIPANMNLSHQQAAFPNQLERSIQDPENDARLYQSFLRSPSPELVRSGSISASGSGSVQPPPPGQRAKTPPWTPSQLSAFSQHGIHSASNPNPTPAHTTSPNQPSQSSSQSHATPSRDGRSQPSSQQASNPAGPQATQGNVPLRFGAALGKGEDGSPFKESPTAKGRGVGFNWGGSA</sequence>
<dbReference type="OrthoDB" id="2565235at2759"/>
<proteinExistence type="predicted"/>
<evidence type="ECO:0000313" key="3">
    <source>
        <dbReference type="EMBL" id="WVW78202.1"/>
    </source>
</evidence>
<reference evidence="2" key="3">
    <citation type="submission" date="2014-01" db="EMBL/GenBank/DDBJ databases">
        <title>Evolution of pathogenesis and genome organization in the Tremellales.</title>
        <authorList>
            <person name="Cuomo C."/>
            <person name="Litvintseva A."/>
            <person name="Heitman J."/>
            <person name="Chen Y."/>
            <person name="Sun S."/>
            <person name="Springer D."/>
            <person name="Dromer F."/>
            <person name="Young S."/>
            <person name="Zeng Q."/>
            <person name="Chapman S."/>
            <person name="Gujja S."/>
            <person name="Saif S."/>
            <person name="Birren B."/>
        </authorList>
    </citation>
    <scope>NUCLEOTIDE SEQUENCE</scope>
    <source>
        <strain evidence="2">CBS 10118</strain>
    </source>
</reference>
<dbReference type="EMBL" id="CP144541">
    <property type="protein sequence ID" value="WVW78202.1"/>
    <property type="molecule type" value="Genomic_DNA"/>
</dbReference>